<organism evidence="2 3">
    <name type="scientific">Blattamonas nauphoetae</name>
    <dbReference type="NCBI Taxonomy" id="2049346"/>
    <lineage>
        <taxon>Eukaryota</taxon>
        <taxon>Metamonada</taxon>
        <taxon>Preaxostyla</taxon>
        <taxon>Oxymonadida</taxon>
        <taxon>Blattamonas</taxon>
    </lineage>
</organism>
<feature type="compositionally biased region" description="Polar residues" evidence="1">
    <location>
        <begin position="140"/>
        <end position="153"/>
    </location>
</feature>
<sequence>MTATGIPVLDCNRILALFNRILRGGKNPTDNDYTQIYTHNEPGTPIETSVVSNDFSEDIRQLVSSVDALKEQNEILRKRVDQLESDLETSKQSVLVQQKQNDLQNEKLADSKSEVEKDRAAESGDITDEGSDSSTESDTPQSRGPTRSQWSEINSEDRTAEPVDVADEESNEPTE</sequence>
<feature type="region of interest" description="Disordered" evidence="1">
    <location>
        <begin position="84"/>
        <end position="175"/>
    </location>
</feature>
<comment type="caution">
    <text evidence="2">The sequence shown here is derived from an EMBL/GenBank/DDBJ whole genome shotgun (WGS) entry which is preliminary data.</text>
</comment>
<reference evidence="2 3" key="1">
    <citation type="journal article" date="2022" name="bioRxiv">
        <title>Genomics of Preaxostyla Flagellates Illuminates Evolutionary Transitions and the Path Towards Mitochondrial Loss.</title>
        <authorList>
            <person name="Novak L.V.F."/>
            <person name="Treitli S.C."/>
            <person name="Pyrih J."/>
            <person name="Halakuc P."/>
            <person name="Pipaliya S.V."/>
            <person name="Vacek V."/>
            <person name="Brzon O."/>
            <person name="Soukal P."/>
            <person name="Eme L."/>
            <person name="Dacks J.B."/>
            <person name="Karnkowska A."/>
            <person name="Elias M."/>
            <person name="Hampl V."/>
        </authorList>
    </citation>
    <scope>NUCLEOTIDE SEQUENCE [LARGE SCALE GENOMIC DNA]</scope>
    <source>
        <strain evidence="2">NAU3</strain>
        <tissue evidence="2">Gut</tissue>
    </source>
</reference>
<feature type="compositionally biased region" description="Basic and acidic residues" evidence="1">
    <location>
        <begin position="104"/>
        <end position="122"/>
    </location>
</feature>
<feature type="compositionally biased region" description="Acidic residues" evidence="1">
    <location>
        <begin position="164"/>
        <end position="175"/>
    </location>
</feature>
<evidence type="ECO:0000256" key="1">
    <source>
        <dbReference type="SAM" id="MobiDB-lite"/>
    </source>
</evidence>
<protein>
    <submittedName>
        <fullName evidence="2">Uncharacterized protein</fullName>
    </submittedName>
</protein>
<gene>
    <name evidence="2" type="ORF">BLNAU_17694</name>
</gene>
<name>A0ABQ9X6J4_9EUKA</name>
<evidence type="ECO:0000313" key="3">
    <source>
        <dbReference type="Proteomes" id="UP001281761"/>
    </source>
</evidence>
<accession>A0ABQ9X6J4</accession>
<keyword evidence="3" id="KW-1185">Reference proteome</keyword>
<proteinExistence type="predicted"/>
<dbReference type="Proteomes" id="UP001281761">
    <property type="component" value="Unassembled WGS sequence"/>
</dbReference>
<dbReference type="EMBL" id="JARBJD010000203">
    <property type="protein sequence ID" value="KAK2947374.1"/>
    <property type="molecule type" value="Genomic_DNA"/>
</dbReference>
<evidence type="ECO:0000313" key="2">
    <source>
        <dbReference type="EMBL" id="KAK2947374.1"/>
    </source>
</evidence>
<feature type="compositionally biased region" description="Polar residues" evidence="1">
    <location>
        <begin position="90"/>
        <end position="103"/>
    </location>
</feature>